<feature type="domain" description="Reverse transcriptase" evidence="1">
    <location>
        <begin position="461"/>
        <end position="735"/>
    </location>
</feature>
<dbReference type="CDD" id="cd01650">
    <property type="entry name" value="RT_nLTR_like"/>
    <property type="match status" value="1"/>
</dbReference>
<dbReference type="Proteomes" id="UP001172457">
    <property type="component" value="Chromosome 1"/>
</dbReference>
<dbReference type="AlphaFoldDB" id="A0AA38TRY4"/>
<name>A0AA38TRY4_9ASTR</name>
<dbReference type="Pfam" id="PF13966">
    <property type="entry name" value="zf-RVT"/>
    <property type="match status" value="2"/>
</dbReference>
<dbReference type="PANTHER" id="PTHR33116:SF79">
    <property type="entry name" value="REVERSE TRANSCRIPTASE DOMAIN, ZINC FINGER, CCHC-TYPE-RELATED"/>
    <property type="match status" value="1"/>
</dbReference>
<evidence type="ECO:0000259" key="1">
    <source>
        <dbReference type="PROSITE" id="PS50878"/>
    </source>
</evidence>
<evidence type="ECO:0000313" key="3">
    <source>
        <dbReference type="Proteomes" id="UP001172457"/>
    </source>
</evidence>
<dbReference type="PANTHER" id="PTHR33116">
    <property type="entry name" value="REVERSE TRANSCRIPTASE ZINC-BINDING DOMAIN-CONTAINING PROTEIN-RELATED-RELATED"/>
    <property type="match status" value="1"/>
</dbReference>
<dbReference type="InterPro" id="IPR000477">
    <property type="entry name" value="RT_dom"/>
</dbReference>
<keyword evidence="3" id="KW-1185">Reference proteome</keyword>
<organism evidence="2 3">
    <name type="scientific">Centaurea solstitialis</name>
    <name type="common">yellow star-thistle</name>
    <dbReference type="NCBI Taxonomy" id="347529"/>
    <lineage>
        <taxon>Eukaryota</taxon>
        <taxon>Viridiplantae</taxon>
        <taxon>Streptophyta</taxon>
        <taxon>Embryophyta</taxon>
        <taxon>Tracheophyta</taxon>
        <taxon>Spermatophyta</taxon>
        <taxon>Magnoliopsida</taxon>
        <taxon>eudicotyledons</taxon>
        <taxon>Gunneridae</taxon>
        <taxon>Pentapetalae</taxon>
        <taxon>asterids</taxon>
        <taxon>campanulids</taxon>
        <taxon>Asterales</taxon>
        <taxon>Asteraceae</taxon>
        <taxon>Carduoideae</taxon>
        <taxon>Cardueae</taxon>
        <taxon>Centaureinae</taxon>
        <taxon>Centaurea</taxon>
    </lineage>
</organism>
<proteinExistence type="predicted"/>
<dbReference type="PROSITE" id="PS50878">
    <property type="entry name" value="RT_POL"/>
    <property type="match status" value="1"/>
</dbReference>
<dbReference type="EMBL" id="JARYMX010000001">
    <property type="protein sequence ID" value="KAJ9565965.1"/>
    <property type="molecule type" value="Genomic_DNA"/>
</dbReference>
<accession>A0AA38TRY4</accession>
<dbReference type="InterPro" id="IPR026960">
    <property type="entry name" value="RVT-Znf"/>
</dbReference>
<gene>
    <name evidence="2" type="ORF">OSB04_001931</name>
</gene>
<reference evidence="2" key="1">
    <citation type="submission" date="2023-03" db="EMBL/GenBank/DDBJ databases">
        <title>Chromosome-scale reference genome and RAD-based genetic map of yellow starthistle (Centaurea solstitialis) reveal putative structural variation and QTLs associated with invader traits.</title>
        <authorList>
            <person name="Reatini B."/>
            <person name="Cang F.A."/>
            <person name="Jiang Q."/>
            <person name="Mckibben M.T.W."/>
            <person name="Barker M.S."/>
            <person name="Rieseberg L.H."/>
            <person name="Dlugosch K.M."/>
        </authorList>
    </citation>
    <scope>NUCLEOTIDE SEQUENCE</scope>
    <source>
        <strain evidence="2">CAN-66</strain>
        <tissue evidence="2">Leaf</tissue>
    </source>
</reference>
<evidence type="ECO:0000313" key="2">
    <source>
        <dbReference type="EMBL" id="KAJ9565965.1"/>
    </source>
</evidence>
<dbReference type="Pfam" id="PF00078">
    <property type="entry name" value="RVT_1"/>
    <property type="match status" value="1"/>
</dbReference>
<protein>
    <recommendedName>
        <fullName evidence="1">Reverse transcriptase domain-containing protein</fullName>
    </recommendedName>
</protein>
<sequence length="1169" mass="132437">MNENALWSRVIISLHGFKRSHQVDPLDSKKNGTWSVIASLNNALLDFNIDLRTLFQCSQDDSWVLEDSGVFSVSYLRRALDDMISYKIGGFRTNWLKVIPSKINIFAWRLQHGRLSTLANLSSRGTGLVSDLCFFCGAASETEQHLFCSCPVTRAAVEEFRWGVPYPNVDSTSSFLHWGFYVGLKGIKLDLFSATLFTFAWAIWKLRNGKAYCSSFLEDTSLMGFVQSSSLLWINSRGNLKRRISWADWCSNPLEAISSLSNRLDFKKWRLDKNLEKHKVLADLNKKLDEFDLKAENTGCSPSESRQRQETLLRIKELERAINLDLKQRARVKWTLDGDENSSFYHGIINRNKRSNFIHGISINGSWVTDPATIKQVAFNFFASKFSPISTICPPFRSQHFKKLSLQQAESLERAISEEELKGAVWDCGSEKAPGPDGFTFAFLKHFWATIKCDLLAAVKHFEVTGSFDKGCNSSFIALIPKTRSPSLCVSLDRLACWDTIAKVLANRLKSVIHAVIGQEQMAFVKDRSILDGPLIISELISWAKKVKKQLMVFKIDFDKAFDSLSWGFLDDIMDQMNFGGNWRRWIQGCLKSAAVSVLINGSPTPEFTMGRGVRQGDPLAPFLFIIAAEALNIAMKEACERGVFKGINLPNSGPIISHLQFADDTVFMGEWSQTNMANLIRILRCFYLSSGLKINLDKSSLLGVGVDSEQVFSLANHFHCKPGKFPITYLGLPLGCSMNRVDSWEPIINKFSSKLSNWKSQYLSFGGRLVLLKSVLGSLGVFFFSLFKAPQKVINRLESIRMNFFWGKRDSCKKIAWISWNKVLASKEKGGLEVGSLKALNLALVTKWWWRFKSETDSLWKRVIQSLHGISGGLEVANPSGKNTGVWRNILKVHKDFSKVNIPIQSWFQTNDDVSNPGNHWRWVLEPTGVFSVSSLRRAYDDFYLNSNLISVFHWNSWIPAKVNILAWRTSHRRLPTKVNLANRGVPLVSLSCPFCNSFDENESHIFSECSLSNLILKKICSWWNIDAALITDHPTLFDWADVLNLKGDNYKVFTGVIYTFLWVIWKARNSKVFSDASHRLDNCLFAEIQALSFFWLMHRGRKWNALSWNSWCCDPTSMLLASVLIKFSGPCGGGDGFAEAPCPLKELDEVTCRIMSGEKEAAVWCRE</sequence>
<comment type="caution">
    <text evidence="2">The sequence shown here is derived from an EMBL/GenBank/DDBJ whole genome shotgun (WGS) entry which is preliminary data.</text>
</comment>